<dbReference type="HOGENOM" id="CLU_2892769_0_0_1"/>
<protein>
    <submittedName>
        <fullName evidence="2">Uncharacterized protein</fullName>
    </submittedName>
</protein>
<proteinExistence type="predicted"/>
<dbReference type="Proteomes" id="UP000004995">
    <property type="component" value="Unassembled WGS sequence"/>
</dbReference>
<sequence>EKTHFRPIRSKHTDWRAHFQHQTDITHRPTPISGIRAHVPCTPRKHRPGGPTHRSADLVGRAT</sequence>
<evidence type="ECO:0000256" key="1">
    <source>
        <dbReference type="SAM" id="MobiDB-lite"/>
    </source>
</evidence>
<evidence type="ECO:0000313" key="2">
    <source>
        <dbReference type="EnsemblPlants" id="KQL06161"/>
    </source>
</evidence>
<evidence type="ECO:0000313" key="3">
    <source>
        <dbReference type="Proteomes" id="UP000004995"/>
    </source>
</evidence>
<feature type="region of interest" description="Disordered" evidence="1">
    <location>
        <begin position="21"/>
        <end position="63"/>
    </location>
</feature>
<dbReference type="AlphaFoldDB" id="K3XRK4"/>
<keyword evidence="3" id="KW-1185">Reference proteome</keyword>
<reference evidence="3" key="1">
    <citation type="journal article" date="2012" name="Nat. Biotechnol.">
        <title>Reference genome sequence of the model plant Setaria.</title>
        <authorList>
            <person name="Bennetzen J.L."/>
            <person name="Schmutz J."/>
            <person name="Wang H."/>
            <person name="Percifield R."/>
            <person name="Hawkins J."/>
            <person name="Pontaroli A.C."/>
            <person name="Estep M."/>
            <person name="Feng L."/>
            <person name="Vaughn J.N."/>
            <person name="Grimwood J."/>
            <person name="Jenkins J."/>
            <person name="Barry K."/>
            <person name="Lindquist E."/>
            <person name="Hellsten U."/>
            <person name="Deshpande S."/>
            <person name="Wang X."/>
            <person name="Wu X."/>
            <person name="Mitros T."/>
            <person name="Triplett J."/>
            <person name="Yang X."/>
            <person name="Ye C.Y."/>
            <person name="Mauro-Herrera M."/>
            <person name="Wang L."/>
            <person name="Li P."/>
            <person name="Sharma M."/>
            <person name="Sharma R."/>
            <person name="Ronald P.C."/>
            <person name="Panaud O."/>
            <person name="Kellogg E.A."/>
            <person name="Brutnell T.P."/>
            <person name="Doust A.N."/>
            <person name="Tuskan G.A."/>
            <person name="Rokhsar D."/>
            <person name="Devos K.M."/>
        </authorList>
    </citation>
    <scope>NUCLEOTIDE SEQUENCE [LARGE SCALE GENOMIC DNA]</scope>
    <source>
        <strain evidence="3">cv. Yugu1</strain>
    </source>
</reference>
<reference evidence="2" key="2">
    <citation type="submission" date="2018-08" db="UniProtKB">
        <authorList>
            <consortium name="EnsemblPlants"/>
        </authorList>
    </citation>
    <scope>IDENTIFICATION</scope>
    <source>
        <strain evidence="2">Yugu1</strain>
    </source>
</reference>
<dbReference type="EnsemblPlants" id="KQL06161">
    <property type="protein sequence ID" value="KQL06161"/>
    <property type="gene ID" value="SETIT_004547mg"/>
</dbReference>
<dbReference type="InParanoid" id="K3XRK4"/>
<dbReference type="Gramene" id="KQL06161">
    <property type="protein sequence ID" value="KQL06161"/>
    <property type="gene ID" value="SETIT_004547mg"/>
</dbReference>
<dbReference type="EMBL" id="AGNK02003227">
    <property type="status" value="NOT_ANNOTATED_CDS"/>
    <property type="molecule type" value="Genomic_DNA"/>
</dbReference>
<name>K3XRK4_SETIT</name>
<accession>K3XRK4</accession>
<organism evidence="2 3">
    <name type="scientific">Setaria italica</name>
    <name type="common">Foxtail millet</name>
    <name type="synonym">Panicum italicum</name>
    <dbReference type="NCBI Taxonomy" id="4555"/>
    <lineage>
        <taxon>Eukaryota</taxon>
        <taxon>Viridiplantae</taxon>
        <taxon>Streptophyta</taxon>
        <taxon>Embryophyta</taxon>
        <taxon>Tracheophyta</taxon>
        <taxon>Spermatophyta</taxon>
        <taxon>Magnoliopsida</taxon>
        <taxon>Liliopsida</taxon>
        <taxon>Poales</taxon>
        <taxon>Poaceae</taxon>
        <taxon>PACMAD clade</taxon>
        <taxon>Panicoideae</taxon>
        <taxon>Panicodae</taxon>
        <taxon>Paniceae</taxon>
        <taxon>Cenchrinae</taxon>
        <taxon>Setaria</taxon>
    </lineage>
</organism>